<gene>
    <name evidence="2" type="ORF">NRK68_01380</name>
</gene>
<dbReference type="Proteomes" id="UP001057738">
    <property type="component" value="Chromosome"/>
</dbReference>
<keyword evidence="3" id="KW-1185">Reference proteome</keyword>
<name>A0ABY5PPE9_9ACTN</name>
<evidence type="ECO:0000256" key="1">
    <source>
        <dbReference type="SAM" id="MobiDB-lite"/>
    </source>
</evidence>
<protein>
    <submittedName>
        <fullName evidence="2">Suppressor of fused domain protein</fullName>
    </submittedName>
</protein>
<evidence type="ECO:0000313" key="2">
    <source>
        <dbReference type="EMBL" id="UUY45982.1"/>
    </source>
</evidence>
<proteinExistence type="predicted"/>
<dbReference type="EMBL" id="CP102514">
    <property type="protein sequence ID" value="UUY45982.1"/>
    <property type="molecule type" value="Genomic_DNA"/>
</dbReference>
<sequence>MLDAPVQVDPPPPSPPCPHVRGPPGGRRPRGQDDPRPGSRPLRRPPGGHARVLWTLPVTSAEIEFRRSHGHEALERLFDEAGIVPTDPYRASVV</sequence>
<organism evidence="2 3">
    <name type="scientific">Streptomyces yangpuensis</name>
    <dbReference type="NCBI Taxonomy" id="1648182"/>
    <lineage>
        <taxon>Bacteria</taxon>
        <taxon>Bacillati</taxon>
        <taxon>Actinomycetota</taxon>
        <taxon>Actinomycetes</taxon>
        <taxon>Kitasatosporales</taxon>
        <taxon>Streptomycetaceae</taxon>
        <taxon>Streptomyces</taxon>
    </lineage>
</organism>
<feature type="region of interest" description="Disordered" evidence="1">
    <location>
        <begin position="1"/>
        <end position="50"/>
    </location>
</feature>
<reference evidence="2" key="1">
    <citation type="submission" date="2022-08" db="EMBL/GenBank/DDBJ databases">
        <authorList>
            <person name="Tian L."/>
        </authorList>
    </citation>
    <scope>NUCLEOTIDE SEQUENCE</scope>
    <source>
        <strain evidence="2">CM253</strain>
    </source>
</reference>
<feature type="compositionally biased region" description="Pro residues" evidence="1">
    <location>
        <begin position="8"/>
        <end position="18"/>
    </location>
</feature>
<evidence type="ECO:0000313" key="3">
    <source>
        <dbReference type="Proteomes" id="UP001057738"/>
    </source>
</evidence>
<accession>A0ABY5PPE9</accession>